<evidence type="ECO:0000313" key="3">
    <source>
        <dbReference type="Proteomes" id="UP001177140"/>
    </source>
</evidence>
<dbReference type="AlphaFoldDB" id="A0AA41SFB1"/>
<comment type="caution">
    <text evidence="2">The sequence shown here is derived from an EMBL/GenBank/DDBJ whole genome shotgun (WGS) entry which is preliminary data.</text>
</comment>
<protein>
    <submittedName>
        <fullName evidence="2">Uncharacterized protein</fullName>
    </submittedName>
</protein>
<dbReference type="EMBL" id="JAJJMA010125406">
    <property type="protein sequence ID" value="MCL7032608.1"/>
    <property type="molecule type" value="Genomic_DNA"/>
</dbReference>
<organism evidence="2 3">
    <name type="scientific">Papaver nudicaule</name>
    <name type="common">Iceland poppy</name>
    <dbReference type="NCBI Taxonomy" id="74823"/>
    <lineage>
        <taxon>Eukaryota</taxon>
        <taxon>Viridiplantae</taxon>
        <taxon>Streptophyta</taxon>
        <taxon>Embryophyta</taxon>
        <taxon>Tracheophyta</taxon>
        <taxon>Spermatophyta</taxon>
        <taxon>Magnoliopsida</taxon>
        <taxon>Ranunculales</taxon>
        <taxon>Papaveraceae</taxon>
        <taxon>Papaveroideae</taxon>
        <taxon>Papaver</taxon>
    </lineage>
</organism>
<feature type="region of interest" description="Disordered" evidence="1">
    <location>
        <begin position="144"/>
        <end position="183"/>
    </location>
</feature>
<sequence length="231" mass="25820">MKSKPLVSSDRGFGQLSLSKSFQIKPLSGDSNKEEGKIKLSKKNPSISLSEFLNRKLTTNSNPSKTIQNKQKPFLGIEGIVGKKRGISEVDTVVLDESVFKQFNHSKKEIDREVEEECREIDGGSELEGSNGRDLTKLCNPFRVSSKGGDERTTAPTPKHLVVLGDDPKPKQKQREEMFTRSKKQRPLYNHYANGSGWWDCDMEGVDNEEVGCNESWEGMGSTTLGGIDWH</sequence>
<dbReference type="Proteomes" id="UP001177140">
    <property type="component" value="Unassembled WGS sequence"/>
</dbReference>
<proteinExistence type="predicted"/>
<feature type="compositionally biased region" description="Basic and acidic residues" evidence="1">
    <location>
        <begin position="166"/>
        <end position="180"/>
    </location>
</feature>
<evidence type="ECO:0000256" key="1">
    <source>
        <dbReference type="SAM" id="MobiDB-lite"/>
    </source>
</evidence>
<dbReference type="PANTHER" id="PTHR38382:SF1">
    <property type="entry name" value="RNA-BINDING PROTEIN"/>
    <property type="match status" value="1"/>
</dbReference>
<evidence type="ECO:0000313" key="2">
    <source>
        <dbReference type="EMBL" id="MCL7032608.1"/>
    </source>
</evidence>
<keyword evidence="3" id="KW-1185">Reference proteome</keyword>
<reference evidence="2" key="1">
    <citation type="submission" date="2022-03" db="EMBL/GenBank/DDBJ databases">
        <title>A functionally conserved STORR gene fusion in Papaver species that diverged 16.8 million years ago.</title>
        <authorList>
            <person name="Catania T."/>
        </authorList>
    </citation>
    <scope>NUCLEOTIDE SEQUENCE</scope>
    <source>
        <strain evidence="2">S-191538</strain>
    </source>
</reference>
<name>A0AA41SFB1_PAPNU</name>
<gene>
    <name evidence="2" type="ORF">MKW94_019554</name>
</gene>
<accession>A0AA41SFB1</accession>
<dbReference type="PANTHER" id="PTHR38382">
    <property type="entry name" value="RNA-BINDING PROTEIN"/>
    <property type="match status" value="1"/>
</dbReference>